<dbReference type="Proteomes" id="UP000095767">
    <property type="component" value="Unassembled WGS sequence"/>
</dbReference>
<evidence type="ECO:0000259" key="1">
    <source>
        <dbReference type="PROSITE" id="PS50879"/>
    </source>
</evidence>
<dbReference type="InterPro" id="IPR052929">
    <property type="entry name" value="RNase_H-like_EbsB-rel"/>
</dbReference>
<feature type="domain" description="RNase H type-1" evidence="1">
    <location>
        <begin position="1"/>
        <end position="108"/>
    </location>
</feature>
<dbReference type="GO" id="GO:0004523">
    <property type="term" value="F:RNA-DNA hybrid ribonuclease activity"/>
    <property type="evidence" value="ECO:0007669"/>
    <property type="project" value="InterPro"/>
</dbReference>
<dbReference type="PROSITE" id="PS50879">
    <property type="entry name" value="RNASE_H_1"/>
    <property type="match status" value="1"/>
</dbReference>
<dbReference type="Gene3D" id="3.30.420.10">
    <property type="entry name" value="Ribonuclease H-like superfamily/Ribonuclease H"/>
    <property type="match status" value="1"/>
</dbReference>
<dbReference type="EMBL" id="LWDX02011108">
    <property type="protein sequence ID" value="OEL35754.1"/>
    <property type="molecule type" value="Genomic_DNA"/>
</dbReference>
<comment type="caution">
    <text evidence="2">The sequence shown here is derived from an EMBL/GenBank/DDBJ whole genome shotgun (WGS) entry which is preliminary data.</text>
</comment>
<accession>A0A1E5WEF5</accession>
<dbReference type="OrthoDB" id="696432at2759"/>
<dbReference type="GO" id="GO:0003676">
    <property type="term" value="F:nucleic acid binding"/>
    <property type="evidence" value="ECO:0007669"/>
    <property type="project" value="InterPro"/>
</dbReference>
<dbReference type="CDD" id="cd06222">
    <property type="entry name" value="RNase_H_like"/>
    <property type="match status" value="1"/>
</dbReference>
<dbReference type="PANTHER" id="PTHR47074:SF70">
    <property type="entry name" value="OS07G0513450 PROTEIN"/>
    <property type="match status" value="1"/>
</dbReference>
<sequence length="108" mass="11298">MLKINSDGAYNDNSGDGGWGFVIRDSNGEVIQAGAGRAPHLLDAIQAEVLACLAGIRMARGMMRVVTETDSLMLKMAIEGGAFSSAPTGGLIHKIKLLASSSFIKFSV</sequence>
<reference evidence="2 3" key="1">
    <citation type="submission" date="2016-09" db="EMBL/GenBank/DDBJ databases">
        <title>The draft genome of Dichanthelium oligosanthes: A C3 panicoid grass species.</title>
        <authorList>
            <person name="Studer A.J."/>
            <person name="Schnable J.C."/>
            <person name="Brutnell T.P."/>
        </authorList>
    </citation>
    <scope>NUCLEOTIDE SEQUENCE [LARGE SCALE GENOMIC DNA]</scope>
    <source>
        <strain evidence="3">cv. Kellogg 1175</strain>
        <tissue evidence="2">Leaf</tissue>
    </source>
</reference>
<evidence type="ECO:0000313" key="3">
    <source>
        <dbReference type="Proteomes" id="UP000095767"/>
    </source>
</evidence>
<proteinExistence type="predicted"/>
<dbReference type="PANTHER" id="PTHR47074">
    <property type="entry name" value="BNAC02G40300D PROTEIN"/>
    <property type="match status" value="1"/>
</dbReference>
<dbReference type="InterPro" id="IPR012337">
    <property type="entry name" value="RNaseH-like_sf"/>
</dbReference>
<dbReference type="InterPro" id="IPR036397">
    <property type="entry name" value="RNaseH_sf"/>
</dbReference>
<organism evidence="2 3">
    <name type="scientific">Dichanthelium oligosanthes</name>
    <dbReference type="NCBI Taxonomy" id="888268"/>
    <lineage>
        <taxon>Eukaryota</taxon>
        <taxon>Viridiplantae</taxon>
        <taxon>Streptophyta</taxon>
        <taxon>Embryophyta</taxon>
        <taxon>Tracheophyta</taxon>
        <taxon>Spermatophyta</taxon>
        <taxon>Magnoliopsida</taxon>
        <taxon>Liliopsida</taxon>
        <taxon>Poales</taxon>
        <taxon>Poaceae</taxon>
        <taxon>PACMAD clade</taxon>
        <taxon>Panicoideae</taxon>
        <taxon>Panicodae</taxon>
        <taxon>Paniceae</taxon>
        <taxon>Dichantheliinae</taxon>
        <taxon>Dichanthelium</taxon>
    </lineage>
</organism>
<keyword evidence="3" id="KW-1185">Reference proteome</keyword>
<dbReference type="InterPro" id="IPR044730">
    <property type="entry name" value="RNase_H-like_dom_plant"/>
</dbReference>
<dbReference type="STRING" id="888268.A0A1E5WEF5"/>
<evidence type="ECO:0000313" key="2">
    <source>
        <dbReference type="EMBL" id="OEL35754.1"/>
    </source>
</evidence>
<name>A0A1E5WEF5_9POAL</name>
<dbReference type="Pfam" id="PF13456">
    <property type="entry name" value="RVT_3"/>
    <property type="match status" value="1"/>
</dbReference>
<dbReference type="InterPro" id="IPR002156">
    <property type="entry name" value="RNaseH_domain"/>
</dbReference>
<protein>
    <recommendedName>
        <fullName evidence="1">RNase H type-1 domain-containing protein</fullName>
    </recommendedName>
</protein>
<dbReference type="SUPFAM" id="SSF53098">
    <property type="entry name" value="Ribonuclease H-like"/>
    <property type="match status" value="1"/>
</dbReference>
<gene>
    <name evidence="2" type="ORF">BAE44_0003224</name>
</gene>
<dbReference type="AlphaFoldDB" id="A0A1E5WEF5"/>